<dbReference type="GO" id="GO:0006275">
    <property type="term" value="P:regulation of DNA replication"/>
    <property type="evidence" value="ECO:0007669"/>
    <property type="project" value="UniProtKB-UniRule"/>
</dbReference>
<dbReference type="InterPro" id="IPR013159">
    <property type="entry name" value="DnaA_C"/>
</dbReference>
<dbReference type="InterPro" id="IPR020591">
    <property type="entry name" value="Chromosome_initiator_DnaA-like"/>
</dbReference>
<dbReference type="GO" id="GO:0003688">
    <property type="term" value="F:DNA replication origin binding"/>
    <property type="evidence" value="ECO:0007669"/>
    <property type="project" value="UniProtKB-UniRule"/>
</dbReference>
<comment type="similarity">
    <text evidence="1 8 11">Belongs to the DnaA family.</text>
</comment>
<dbReference type="SUPFAM" id="SSF48295">
    <property type="entry name" value="TrpR-like"/>
    <property type="match status" value="1"/>
</dbReference>
<evidence type="ECO:0000256" key="3">
    <source>
        <dbReference type="ARBA" id="ARBA00022705"/>
    </source>
</evidence>
<proteinExistence type="inferred from homology"/>
<dbReference type="InterPro" id="IPR024633">
    <property type="entry name" value="DnaA_N_dom"/>
</dbReference>
<dbReference type="InterPro" id="IPR003593">
    <property type="entry name" value="AAA+_ATPase"/>
</dbReference>
<comment type="domain">
    <text evidence="8">Domain I is involved in oligomerization and binding regulators, domain II is flexibile and of varying length in different bacteria, domain III forms the AAA+ region, while domain IV binds dsDNA.</text>
</comment>
<evidence type="ECO:0000256" key="11">
    <source>
        <dbReference type="RuleBase" id="RU004227"/>
    </source>
</evidence>
<dbReference type="Gene3D" id="1.10.8.60">
    <property type="match status" value="1"/>
</dbReference>
<dbReference type="SUPFAM" id="SSF52540">
    <property type="entry name" value="P-loop containing nucleoside triphosphate hydrolases"/>
    <property type="match status" value="1"/>
</dbReference>
<keyword evidence="5 8" id="KW-0067">ATP-binding</keyword>
<dbReference type="PRINTS" id="PR00051">
    <property type="entry name" value="DNAA"/>
</dbReference>
<dbReference type="InterPro" id="IPR038454">
    <property type="entry name" value="DnaA_N_sf"/>
</dbReference>
<dbReference type="PANTHER" id="PTHR30050:SF2">
    <property type="entry name" value="CHROMOSOMAL REPLICATION INITIATOR PROTEIN DNAA"/>
    <property type="match status" value="1"/>
</dbReference>
<dbReference type="CDD" id="cd06571">
    <property type="entry name" value="Bac_DnaA_C"/>
    <property type="match status" value="1"/>
</dbReference>
<feature type="binding site" evidence="8">
    <location>
        <position position="146"/>
    </location>
    <ligand>
        <name>ATP</name>
        <dbReference type="ChEBI" id="CHEBI:30616"/>
    </ligand>
</feature>
<feature type="domain" description="AAA+ ATPase" evidence="12">
    <location>
        <begin position="132"/>
        <end position="261"/>
    </location>
</feature>
<keyword evidence="4 8" id="KW-0547">Nucleotide-binding</keyword>
<evidence type="ECO:0000259" key="12">
    <source>
        <dbReference type="SMART" id="SM00382"/>
    </source>
</evidence>
<dbReference type="InterPro" id="IPR013317">
    <property type="entry name" value="DnaA_dom"/>
</dbReference>
<evidence type="ECO:0000256" key="2">
    <source>
        <dbReference type="ARBA" id="ARBA00022490"/>
    </source>
</evidence>
<gene>
    <name evidence="8 14" type="primary">dnaA</name>
    <name evidence="14" type="ORF">E5Z56_04750</name>
</gene>
<dbReference type="AlphaFoldDB" id="A0A4P8XUI5"/>
<dbReference type="RefSeq" id="WP_138156767.1">
    <property type="nucleotide sequence ID" value="NZ_CP039381.1"/>
</dbReference>
<dbReference type="KEGG" id="ruj:E5Z56_04750"/>
<comment type="function">
    <text evidence="8 10">Plays an essential role in the initiation and regulation of chromosomal replication. ATP-DnaA binds to the origin of replication (oriC) to initiate formation of the DNA replication initiation complex once per cell cycle. Binds the DnaA box (a 9 base pair repeat at the origin) and separates the double-stranded (ds)DNA. Forms a right-handed helical filament on oriC DNA; dsDNA binds to the exterior of the filament while single-stranded (ss)DNA is stabiized in the filament's interior. The ATP-DnaA-oriC complex binds and stabilizes one strand of the AT-rich DNA unwinding element (DUE), permitting loading of DNA polymerase. After initiation quickly degrades to an ADP-DnaA complex that is not apt for DNA replication. Binds acidic phospholipids.</text>
</comment>
<dbReference type="FunFam" id="3.40.50.300:FF:000668">
    <property type="entry name" value="Chromosomal replication initiator protein DnaA"/>
    <property type="match status" value="1"/>
</dbReference>
<dbReference type="CDD" id="cd00009">
    <property type="entry name" value="AAA"/>
    <property type="match status" value="1"/>
</dbReference>
<dbReference type="Gene3D" id="3.30.300.180">
    <property type="match status" value="1"/>
</dbReference>
<feature type="region of interest" description="Domain III, AAA+ region" evidence="8">
    <location>
        <begin position="99"/>
        <end position="315"/>
    </location>
</feature>
<evidence type="ECO:0000256" key="7">
    <source>
        <dbReference type="ARBA" id="ARBA00023125"/>
    </source>
</evidence>
<dbReference type="SMART" id="SM00760">
    <property type="entry name" value="Bac_DnaA_C"/>
    <property type="match status" value="1"/>
</dbReference>
<evidence type="ECO:0000256" key="1">
    <source>
        <dbReference type="ARBA" id="ARBA00006583"/>
    </source>
</evidence>
<keyword evidence="3 8" id="KW-0235">DNA replication</keyword>
<sequence length="438" mass="49620">MDSFNEAWNIICEYCKNNTTTFAYDVWIKKIEPVSLDFDKGEVTLLVPNDFHRQTLQKCYIPLLNDAFDSVFGTHFQIVFQVPQEVNNIQEKEQKSTAETGYDFTFDTFIVGSSNKFAHAASIAVAQNPAGAYNPLFLYGHSGLGKTHLLCAISNEIKKNHPETNIVYVKGDDFTNELVEAIRKGSTSGLRNKYRNADVLLVDDIQFIGGKEQTQEEFFHTFNALYEANKQIVLTSDRPPREIKTLEERLRSRFESGLLADIQPPDIETRIAIVKRKSEILGINLSDDVCEYIAKNLKTNIRQLEGVVKKLKAKILLSGEEPSLSVVKEGISDILNDDTPPELTVEKIIEEVARNYGFSPDEIKKSKSRRADLSQARHIAIYIARNITNLTAVEVGKEFGGMHYSSVLYATEHIEKDMKTNNDIKESVEDIIKNIRDR</sequence>
<comment type="subunit">
    <text evidence="8">Oligomerizes as a right-handed, spiral filament on DNA at oriC.</text>
</comment>
<reference evidence="14 15" key="1">
    <citation type="submission" date="2019-04" db="EMBL/GenBank/DDBJ databases">
        <authorList>
            <person name="Embree M."/>
            <person name="Gaffney J.R."/>
        </authorList>
    </citation>
    <scope>NUCLEOTIDE SEQUENCE [LARGE SCALE GENOMIC DNA]</scope>
    <source>
        <strain evidence="14 15">JE7A12</strain>
    </source>
</reference>
<keyword evidence="6 8" id="KW-0446">Lipid-binding</keyword>
<dbReference type="Pfam" id="PF11638">
    <property type="entry name" value="DnaA_N"/>
    <property type="match status" value="1"/>
</dbReference>
<dbReference type="Pfam" id="PF00308">
    <property type="entry name" value="Bac_DnaA"/>
    <property type="match status" value="1"/>
</dbReference>
<evidence type="ECO:0000256" key="4">
    <source>
        <dbReference type="ARBA" id="ARBA00022741"/>
    </source>
</evidence>
<dbReference type="Gene3D" id="3.40.50.300">
    <property type="entry name" value="P-loop containing nucleotide triphosphate hydrolases"/>
    <property type="match status" value="1"/>
</dbReference>
<dbReference type="SMART" id="SM00382">
    <property type="entry name" value="AAA"/>
    <property type="match status" value="1"/>
</dbReference>
<dbReference type="InterPro" id="IPR010921">
    <property type="entry name" value="Trp_repressor/repl_initiator"/>
</dbReference>
<dbReference type="InterPro" id="IPR001957">
    <property type="entry name" value="Chromosome_initiator_DnaA"/>
</dbReference>
<keyword evidence="15" id="KW-1185">Reference proteome</keyword>
<evidence type="ECO:0000256" key="6">
    <source>
        <dbReference type="ARBA" id="ARBA00023121"/>
    </source>
</evidence>
<evidence type="ECO:0000313" key="15">
    <source>
        <dbReference type="Proteomes" id="UP000301475"/>
    </source>
</evidence>
<evidence type="ECO:0000256" key="9">
    <source>
        <dbReference type="NCBIfam" id="TIGR00362"/>
    </source>
</evidence>
<dbReference type="GO" id="GO:0006270">
    <property type="term" value="P:DNA replication initiation"/>
    <property type="evidence" value="ECO:0007669"/>
    <property type="project" value="UniProtKB-UniRule"/>
</dbReference>
<keyword evidence="2 8" id="KW-0963">Cytoplasm</keyword>
<dbReference type="GO" id="GO:0005737">
    <property type="term" value="C:cytoplasm"/>
    <property type="evidence" value="ECO:0007669"/>
    <property type="project" value="UniProtKB-SubCell"/>
</dbReference>
<dbReference type="PANTHER" id="PTHR30050">
    <property type="entry name" value="CHROMOSOMAL REPLICATION INITIATOR PROTEIN DNAA"/>
    <property type="match status" value="1"/>
</dbReference>
<dbReference type="EMBL" id="CP039381">
    <property type="protein sequence ID" value="QCT06716.1"/>
    <property type="molecule type" value="Genomic_DNA"/>
</dbReference>
<organism evidence="14 15">
    <name type="scientific">Ruminococcus bovis</name>
    <dbReference type="NCBI Taxonomy" id="2564099"/>
    <lineage>
        <taxon>Bacteria</taxon>
        <taxon>Bacillati</taxon>
        <taxon>Bacillota</taxon>
        <taxon>Clostridia</taxon>
        <taxon>Eubacteriales</taxon>
        <taxon>Oscillospiraceae</taxon>
        <taxon>Ruminococcus</taxon>
    </lineage>
</organism>
<dbReference type="InterPro" id="IPR027417">
    <property type="entry name" value="P-loop_NTPase"/>
</dbReference>
<evidence type="ECO:0000256" key="10">
    <source>
        <dbReference type="RuleBase" id="RU000577"/>
    </source>
</evidence>
<keyword evidence="7 8" id="KW-0238">DNA-binding</keyword>
<dbReference type="GO" id="GO:0005524">
    <property type="term" value="F:ATP binding"/>
    <property type="evidence" value="ECO:0007669"/>
    <property type="project" value="UniProtKB-UniRule"/>
</dbReference>
<dbReference type="Pfam" id="PF08299">
    <property type="entry name" value="Bac_DnaA_C"/>
    <property type="match status" value="1"/>
</dbReference>
<comment type="caution">
    <text evidence="8">Lacks conserved residue(s) required for the propagation of feature annotation.</text>
</comment>
<dbReference type="OrthoDB" id="9807019at2"/>
<evidence type="ECO:0000259" key="13">
    <source>
        <dbReference type="SMART" id="SM00760"/>
    </source>
</evidence>
<dbReference type="GO" id="GO:0005886">
    <property type="term" value="C:plasma membrane"/>
    <property type="evidence" value="ECO:0007669"/>
    <property type="project" value="TreeGrafter"/>
</dbReference>
<feature type="binding site" evidence="8">
    <location>
        <position position="147"/>
    </location>
    <ligand>
        <name>ATP</name>
        <dbReference type="ChEBI" id="CHEBI:30616"/>
    </ligand>
</feature>
<dbReference type="Proteomes" id="UP000301475">
    <property type="component" value="Chromosome"/>
</dbReference>
<feature type="binding site" evidence="8">
    <location>
        <position position="143"/>
    </location>
    <ligand>
        <name>ATP</name>
        <dbReference type="ChEBI" id="CHEBI:30616"/>
    </ligand>
</feature>
<protein>
    <recommendedName>
        <fullName evidence="8 9">Chromosomal replication initiator protein DnaA</fullName>
    </recommendedName>
</protein>
<feature type="domain" description="Chromosomal replication initiator DnaA C-terminal" evidence="13">
    <location>
        <begin position="344"/>
        <end position="414"/>
    </location>
</feature>
<feature type="binding site" evidence="8">
    <location>
        <position position="145"/>
    </location>
    <ligand>
        <name>ATP</name>
        <dbReference type="ChEBI" id="CHEBI:30616"/>
    </ligand>
</feature>
<dbReference type="HAMAP" id="MF_00377">
    <property type="entry name" value="DnaA_bact"/>
    <property type="match status" value="1"/>
</dbReference>
<accession>A0A4P8XUI5</accession>
<dbReference type="GO" id="GO:0008289">
    <property type="term" value="F:lipid binding"/>
    <property type="evidence" value="ECO:0007669"/>
    <property type="project" value="UniProtKB-KW"/>
</dbReference>
<name>A0A4P8XUI5_9FIRM</name>
<evidence type="ECO:0000256" key="5">
    <source>
        <dbReference type="ARBA" id="ARBA00022840"/>
    </source>
</evidence>
<evidence type="ECO:0000256" key="8">
    <source>
        <dbReference type="HAMAP-Rule" id="MF_00377"/>
    </source>
</evidence>
<evidence type="ECO:0000313" key="14">
    <source>
        <dbReference type="EMBL" id="QCT06716.1"/>
    </source>
</evidence>
<dbReference type="Gene3D" id="1.10.1750.10">
    <property type="match status" value="1"/>
</dbReference>
<dbReference type="NCBIfam" id="TIGR00362">
    <property type="entry name" value="DnaA"/>
    <property type="match status" value="1"/>
</dbReference>
<feature type="region of interest" description="Domain I, interacts with DnaA modulators" evidence="8">
    <location>
        <begin position="1"/>
        <end position="93"/>
    </location>
</feature>
<comment type="subcellular location">
    <subcellularLocation>
        <location evidence="8">Cytoplasm</location>
    </subcellularLocation>
</comment>
<feature type="region of interest" description="Domain IV, binds dsDNA" evidence="8">
    <location>
        <begin position="316"/>
        <end position="438"/>
    </location>
</feature>